<comment type="caution">
    <text evidence="1">The sequence shown here is derived from an EMBL/GenBank/DDBJ whole genome shotgun (WGS) entry which is preliminary data.</text>
</comment>
<gene>
    <name evidence="1" type="ORF">S01H4_32057</name>
</gene>
<sequence>MNTKQKYYVLLAIVLIIFPIMNSVSVVAQGANYVGFNKNDSYMWDVTYDEDRDKDMGDDWGINTTYFNIDDDVKAIKH</sequence>
<reference evidence="1" key="1">
    <citation type="journal article" date="2014" name="Front. Microbiol.">
        <title>High frequency of phylogenetically diverse reductive dehalogenase-homologous genes in deep subseafloor sedimentary metagenomes.</title>
        <authorList>
            <person name="Kawai M."/>
            <person name="Futagami T."/>
            <person name="Toyoda A."/>
            <person name="Takaki Y."/>
            <person name="Nishi S."/>
            <person name="Hori S."/>
            <person name="Arai W."/>
            <person name="Tsubouchi T."/>
            <person name="Morono Y."/>
            <person name="Uchiyama I."/>
            <person name="Ito T."/>
            <person name="Fujiyama A."/>
            <person name="Inagaki F."/>
            <person name="Takami H."/>
        </authorList>
    </citation>
    <scope>NUCLEOTIDE SEQUENCE</scope>
    <source>
        <strain evidence="1">Expedition CK06-06</strain>
    </source>
</reference>
<proteinExistence type="predicted"/>
<dbReference type="AlphaFoldDB" id="X1CLV7"/>
<evidence type="ECO:0000313" key="1">
    <source>
        <dbReference type="EMBL" id="GAG85206.1"/>
    </source>
</evidence>
<protein>
    <submittedName>
        <fullName evidence="1">Uncharacterized protein</fullName>
    </submittedName>
</protein>
<accession>X1CLV7</accession>
<dbReference type="EMBL" id="BART01016707">
    <property type="protein sequence ID" value="GAG85206.1"/>
    <property type="molecule type" value="Genomic_DNA"/>
</dbReference>
<name>X1CLV7_9ZZZZ</name>
<organism evidence="1">
    <name type="scientific">marine sediment metagenome</name>
    <dbReference type="NCBI Taxonomy" id="412755"/>
    <lineage>
        <taxon>unclassified sequences</taxon>
        <taxon>metagenomes</taxon>
        <taxon>ecological metagenomes</taxon>
    </lineage>
</organism>